<dbReference type="AlphaFoldDB" id="B9KB88"/>
<dbReference type="PANTHER" id="PTHR42924:SF11">
    <property type="entry name" value="POLYMERASE_HISTIDINOL PHOSPHATASE N-TERMINAL DOMAIN-CONTAINING PROTEIN"/>
    <property type="match status" value="1"/>
</dbReference>
<name>B9KB88_THENN</name>
<dbReference type="Proteomes" id="UP000000445">
    <property type="component" value="Chromosome"/>
</dbReference>
<dbReference type="STRING" id="309803.CTN_0108"/>
<organism evidence="1 2">
    <name type="scientific">Thermotoga neapolitana (strain ATCC 49049 / DSM 4359 / NBRC 107923 / NS-E)</name>
    <dbReference type="NCBI Taxonomy" id="309803"/>
    <lineage>
        <taxon>Bacteria</taxon>
        <taxon>Thermotogati</taxon>
        <taxon>Thermotogota</taxon>
        <taxon>Thermotogae</taxon>
        <taxon>Thermotogales</taxon>
        <taxon>Thermotogaceae</taxon>
        <taxon>Thermotoga</taxon>
    </lineage>
</organism>
<dbReference type="GO" id="GO:0004534">
    <property type="term" value="F:5'-3' RNA exonuclease activity"/>
    <property type="evidence" value="ECO:0007669"/>
    <property type="project" value="TreeGrafter"/>
</dbReference>
<evidence type="ECO:0000313" key="1">
    <source>
        <dbReference type="EMBL" id="ACM22284.1"/>
    </source>
</evidence>
<dbReference type="Gene3D" id="3.20.20.140">
    <property type="entry name" value="Metal-dependent hydrolases"/>
    <property type="match status" value="1"/>
</dbReference>
<dbReference type="HOGENOM" id="CLU_1874471_0_0_0"/>
<dbReference type="GO" id="GO:0035312">
    <property type="term" value="F:5'-3' DNA exonuclease activity"/>
    <property type="evidence" value="ECO:0007669"/>
    <property type="project" value="TreeGrafter"/>
</dbReference>
<dbReference type="EMBL" id="CP000916">
    <property type="protein sequence ID" value="ACM22284.1"/>
    <property type="molecule type" value="Genomic_DNA"/>
</dbReference>
<dbReference type="InterPro" id="IPR016195">
    <property type="entry name" value="Pol/histidinol_Pase-like"/>
</dbReference>
<keyword evidence="2" id="KW-1185">Reference proteome</keyword>
<protein>
    <submittedName>
        <fullName evidence="1">PHP domain protein</fullName>
    </submittedName>
</protein>
<dbReference type="PANTHER" id="PTHR42924">
    <property type="entry name" value="EXONUCLEASE"/>
    <property type="match status" value="1"/>
</dbReference>
<dbReference type="RefSeq" id="WP_012644994.1">
    <property type="nucleotide sequence ID" value="NC_011978.1"/>
</dbReference>
<dbReference type="KEGG" id="tna:CTN_0108"/>
<dbReference type="eggNOG" id="COG0613">
    <property type="taxonomic scope" value="Bacteria"/>
</dbReference>
<evidence type="ECO:0000313" key="2">
    <source>
        <dbReference type="Proteomes" id="UP000000445"/>
    </source>
</evidence>
<reference evidence="1 2" key="1">
    <citation type="journal article" date="2009" name="Biosci. Biotechnol. Biochem.">
        <title>WeGAS: a web-based microbial genome annotation system.</title>
        <authorList>
            <person name="Lee D."/>
            <person name="Seo H."/>
            <person name="Park C."/>
            <person name="Park K."/>
        </authorList>
    </citation>
    <scope>NUCLEOTIDE SEQUENCE [LARGE SCALE GENOMIC DNA]</scope>
    <source>
        <strain evidence="2">ATCC 49049 / DSM 4359 / NBRC 107923 / NS-E</strain>
    </source>
</reference>
<sequence length="136" mass="16318">MDTFLYHILAIDVKGYVDPSLPVEEIVKRLKEQNALVIAAHPDRKKQDEEHLSWFLWVNMERFKDMFDAWEVANRDDLFNSIGVKKYRYVANSDFHEVWHVYSWKTLIRSERNVEAIKEAIRKNTDVAIYLMREKT</sequence>
<dbReference type="SUPFAM" id="SSF89550">
    <property type="entry name" value="PHP domain-like"/>
    <property type="match status" value="1"/>
</dbReference>
<dbReference type="InterPro" id="IPR052018">
    <property type="entry name" value="PHP_domain"/>
</dbReference>
<proteinExistence type="predicted"/>
<accession>B9KB88</accession>
<gene>
    <name evidence="1" type="ordered locus">CTN_0108</name>
</gene>